<dbReference type="Gene3D" id="3.30.450.40">
    <property type="match status" value="1"/>
</dbReference>
<dbReference type="InterPro" id="IPR004358">
    <property type="entry name" value="Sig_transdc_His_kin-like_C"/>
</dbReference>
<keyword evidence="13" id="KW-0411">Iron-sulfur</keyword>
<proteinExistence type="predicted"/>
<keyword evidence="8" id="KW-0808">Transferase</keyword>
<keyword evidence="19" id="KW-1185">Reference proteome</keyword>
<evidence type="ECO:0000256" key="4">
    <source>
        <dbReference type="ARBA" id="ARBA00012438"/>
    </source>
</evidence>
<name>A0ABP4RAB6_9ACTN</name>
<accession>A0ABP4RAB6</accession>
<evidence type="ECO:0000256" key="12">
    <source>
        <dbReference type="ARBA" id="ARBA00023012"/>
    </source>
</evidence>
<keyword evidence="16" id="KW-1133">Transmembrane helix</keyword>
<feature type="transmembrane region" description="Helical" evidence="16">
    <location>
        <begin position="156"/>
        <end position="180"/>
    </location>
</feature>
<dbReference type="PROSITE" id="PS50109">
    <property type="entry name" value="HIS_KIN"/>
    <property type="match status" value="1"/>
</dbReference>
<evidence type="ECO:0000256" key="11">
    <source>
        <dbReference type="ARBA" id="ARBA00023004"/>
    </source>
</evidence>
<evidence type="ECO:0000313" key="19">
    <source>
        <dbReference type="Proteomes" id="UP001500064"/>
    </source>
</evidence>
<evidence type="ECO:0000256" key="16">
    <source>
        <dbReference type="SAM" id="Phobius"/>
    </source>
</evidence>
<evidence type="ECO:0000256" key="15">
    <source>
        <dbReference type="ARBA" id="ARBA00030800"/>
    </source>
</evidence>
<dbReference type="Gene3D" id="3.30.565.10">
    <property type="entry name" value="Histidine kinase-like ATPase, C-terminal domain"/>
    <property type="match status" value="1"/>
</dbReference>
<comment type="catalytic activity">
    <reaction evidence="1">
        <text>ATP + protein L-histidine = ADP + protein N-phospho-L-histidine.</text>
        <dbReference type="EC" id="2.7.13.3"/>
    </reaction>
</comment>
<dbReference type="PRINTS" id="PR00344">
    <property type="entry name" value="BCTRLSENSOR"/>
</dbReference>
<dbReference type="Gene3D" id="1.20.5.1930">
    <property type="match status" value="1"/>
</dbReference>
<keyword evidence="6" id="KW-0004">4Fe-4S</keyword>
<evidence type="ECO:0000256" key="5">
    <source>
        <dbReference type="ARBA" id="ARBA00017322"/>
    </source>
</evidence>
<feature type="transmembrane region" description="Helical" evidence="16">
    <location>
        <begin position="218"/>
        <end position="237"/>
    </location>
</feature>
<dbReference type="InterPro" id="IPR011712">
    <property type="entry name" value="Sig_transdc_His_kin_sub3_dim/P"/>
</dbReference>
<comment type="caution">
    <text evidence="18">The sequence shown here is derived from an EMBL/GenBank/DDBJ whole genome shotgun (WGS) entry which is preliminary data.</text>
</comment>
<sequence length="639" mass="67847">MTACLTVLLCGLVVAGQLIGAGRDSGPEAALAAPVAVAFTPMGALILAGVRDSVVGRLMLATGLAAAGGLVAASWSVWLPAHWVTQWAGWPPFALIFLTLLVFPDGRLPSPRWRPLAVWIAVAAAVATIAFAVAALDHPRTLLTELDTPLTGRARLLLRIGGVAVLTCVAALAGVLWSLWYRWRRADGDVRLQLMCLLPAGGLFVVGLTLSLQGVSGGWALGAVAVPIAMTVAVLRYHLYDLDRIVNRAVVWLVMTVLIVAAFVGIVAAVRDVLFRGDATRASLVATGLIAVAFEPLRRRVQGGVDRLLYGDRDDPYKVVAELGEVVGSTAEPNAVLPQLTEAVARSLRVPYVAVELTEGGRHLAAEHGSVAPDVQPFELVAHGETIGRLLVAPRTRGSRFTRRETRLLRDIAVHAAVAAEGTTLVRDLRRSRERLVLAREEERRRLRRELHDSVGPSLSGMSMQLRAAMKALPADSPTGAMLTVLAEDLRNCTIEVRQLVDQLRPPALDNGLGPGLRAACRRFDGTDLSVDLRVTGELDGLPAAVEVAVYRIVAEALANVVRHARARRCAVTVERSSALAVEVNDDGSGIDGGSPRGVGLESMKERATELGGTFTVRPAPSSGTVVSIRIPLRTAGPA</sequence>
<feature type="transmembrane region" description="Helical" evidence="16">
    <location>
        <begin position="116"/>
        <end position="136"/>
    </location>
</feature>
<dbReference type="CDD" id="cd16917">
    <property type="entry name" value="HATPase_UhpB-NarQ-NarX-like"/>
    <property type="match status" value="1"/>
</dbReference>
<keyword evidence="9" id="KW-0479">Metal-binding</keyword>
<feature type="domain" description="Histidine kinase" evidence="17">
    <location>
        <begin position="550"/>
        <end position="635"/>
    </location>
</feature>
<dbReference type="EMBL" id="BAAAMU010000026">
    <property type="protein sequence ID" value="GAA1639034.1"/>
    <property type="molecule type" value="Genomic_DNA"/>
</dbReference>
<evidence type="ECO:0000256" key="6">
    <source>
        <dbReference type="ARBA" id="ARBA00022485"/>
    </source>
</evidence>
<dbReference type="InterPro" id="IPR050482">
    <property type="entry name" value="Sensor_HK_TwoCompSys"/>
</dbReference>
<evidence type="ECO:0000256" key="14">
    <source>
        <dbReference type="ARBA" id="ARBA00024827"/>
    </source>
</evidence>
<dbReference type="RefSeq" id="WP_346106800.1">
    <property type="nucleotide sequence ID" value="NZ_BAAAMU010000026.1"/>
</dbReference>
<dbReference type="Pfam" id="PF07730">
    <property type="entry name" value="HisKA_3"/>
    <property type="match status" value="1"/>
</dbReference>
<dbReference type="InterPro" id="IPR036890">
    <property type="entry name" value="HATPase_C_sf"/>
</dbReference>
<evidence type="ECO:0000256" key="10">
    <source>
        <dbReference type="ARBA" id="ARBA00022777"/>
    </source>
</evidence>
<dbReference type="SUPFAM" id="SSF55874">
    <property type="entry name" value="ATPase domain of HSP90 chaperone/DNA topoisomerase II/histidine kinase"/>
    <property type="match status" value="1"/>
</dbReference>
<keyword evidence="10" id="KW-0418">Kinase</keyword>
<dbReference type="InterPro" id="IPR003594">
    <property type="entry name" value="HATPase_dom"/>
</dbReference>
<gene>
    <name evidence="18" type="ORF">GCM10009733_040270</name>
</gene>
<comment type="function">
    <text evidence="14">Member of the two-component regulatory system NreB/NreC involved in the control of dissimilatory nitrate/nitrite reduction in response to oxygen. NreB functions as a direct oxygen sensor histidine kinase which is autophosphorylated, in the absence of oxygen, probably at the conserved histidine residue, and transfers its phosphate group probably to a conserved aspartate residue of NreC. NreB/NreC activates the expression of the nitrate (narGHJI) and nitrite (nir) reductase operons, as well as the putative nitrate transporter gene narT.</text>
</comment>
<dbReference type="Pfam" id="PF02518">
    <property type="entry name" value="HATPase_c"/>
    <property type="match status" value="1"/>
</dbReference>
<keyword evidence="11" id="KW-0408">Iron</keyword>
<evidence type="ECO:0000256" key="3">
    <source>
        <dbReference type="ARBA" id="ARBA00004496"/>
    </source>
</evidence>
<comment type="subcellular location">
    <subcellularLocation>
        <location evidence="3">Cytoplasm</location>
    </subcellularLocation>
</comment>
<dbReference type="PANTHER" id="PTHR24421">
    <property type="entry name" value="NITRATE/NITRITE SENSOR PROTEIN NARX-RELATED"/>
    <property type="match status" value="1"/>
</dbReference>
<feature type="transmembrane region" description="Helical" evidence="16">
    <location>
        <begin position="30"/>
        <end position="50"/>
    </location>
</feature>
<evidence type="ECO:0000256" key="7">
    <source>
        <dbReference type="ARBA" id="ARBA00022490"/>
    </source>
</evidence>
<protein>
    <recommendedName>
        <fullName evidence="5">Oxygen sensor histidine kinase NreB</fullName>
        <ecNumber evidence="4">2.7.13.3</ecNumber>
    </recommendedName>
    <alternativeName>
        <fullName evidence="15">Nitrogen regulation protein B</fullName>
    </alternativeName>
</protein>
<evidence type="ECO:0000256" key="8">
    <source>
        <dbReference type="ARBA" id="ARBA00022679"/>
    </source>
</evidence>
<comment type="cofactor">
    <cofactor evidence="2">
        <name>[4Fe-4S] cluster</name>
        <dbReference type="ChEBI" id="CHEBI:49883"/>
    </cofactor>
</comment>
<dbReference type="InterPro" id="IPR005467">
    <property type="entry name" value="His_kinase_dom"/>
</dbReference>
<evidence type="ECO:0000256" key="2">
    <source>
        <dbReference type="ARBA" id="ARBA00001966"/>
    </source>
</evidence>
<feature type="transmembrane region" description="Helical" evidence="16">
    <location>
        <begin position="192"/>
        <end position="212"/>
    </location>
</feature>
<keyword evidence="7" id="KW-0963">Cytoplasm</keyword>
<feature type="transmembrane region" description="Helical" evidence="16">
    <location>
        <begin position="84"/>
        <end position="104"/>
    </location>
</feature>
<organism evidence="18 19">
    <name type="scientific">Nonomuraea maheshkhaliensis</name>
    <dbReference type="NCBI Taxonomy" id="419590"/>
    <lineage>
        <taxon>Bacteria</taxon>
        <taxon>Bacillati</taxon>
        <taxon>Actinomycetota</taxon>
        <taxon>Actinomycetes</taxon>
        <taxon>Streptosporangiales</taxon>
        <taxon>Streptosporangiaceae</taxon>
        <taxon>Nonomuraea</taxon>
    </lineage>
</organism>
<evidence type="ECO:0000313" key="18">
    <source>
        <dbReference type="EMBL" id="GAA1639034.1"/>
    </source>
</evidence>
<dbReference type="EC" id="2.7.13.3" evidence="4"/>
<keyword evidence="16" id="KW-0812">Transmembrane</keyword>
<feature type="transmembrane region" description="Helical" evidence="16">
    <location>
        <begin position="57"/>
        <end position="78"/>
    </location>
</feature>
<evidence type="ECO:0000259" key="17">
    <source>
        <dbReference type="PROSITE" id="PS50109"/>
    </source>
</evidence>
<evidence type="ECO:0000256" key="1">
    <source>
        <dbReference type="ARBA" id="ARBA00000085"/>
    </source>
</evidence>
<dbReference type="Proteomes" id="UP001500064">
    <property type="component" value="Unassembled WGS sequence"/>
</dbReference>
<evidence type="ECO:0000256" key="9">
    <source>
        <dbReference type="ARBA" id="ARBA00022723"/>
    </source>
</evidence>
<dbReference type="InterPro" id="IPR029016">
    <property type="entry name" value="GAF-like_dom_sf"/>
</dbReference>
<keyword evidence="12" id="KW-0902">Two-component regulatory system</keyword>
<evidence type="ECO:0000256" key="13">
    <source>
        <dbReference type="ARBA" id="ARBA00023014"/>
    </source>
</evidence>
<reference evidence="19" key="1">
    <citation type="journal article" date="2019" name="Int. J. Syst. Evol. Microbiol.">
        <title>The Global Catalogue of Microorganisms (GCM) 10K type strain sequencing project: providing services to taxonomists for standard genome sequencing and annotation.</title>
        <authorList>
            <consortium name="The Broad Institute Genomics Platform"/>
            <consortium name="The Broad Institute Genome Sequencing Center for Infectious Disease"/>
            <person name="Wu L."/>
            <person name="Ma J."/>
        </authorList>
    </citation>
    <scope>NUCLEOTIDE SEQUENCE [LARGE SCALE GENOMIC DNA]</scope>
    <source>
        <strain evidence="19">JCM 13929</strain>
    </source>
</reference>
<feature type="transmembrane region" description="Helical" evidence="16">
    <location>
        <begin position="249"/>
        <end position="270"/>
    </location>
</feature>
<dbReference type="SMART" id="SM00387">
    <property type="entry name" value="HATPase_c"/>
    <property type="match status" value="1"/>
</dbReference>
<keyword evidence="16" id="KW-0472">Membrane</keyword>